<comment type="caution">
    <text evidence="1">The sequence shown here is derived from an EMBL/GenBank/DDBJ whole genome shotgun (WGS) entry which is preliminary data.</text>
</comment>
<dbReference type="SUPFAM" id="SSF56784">
    <property type="entry name" value="HAD-like"/>
    <property type="match status" value="1"/>
</dbReference>
<protein>
    <submittedName>
        <fullName evidence="1">Uncharacterized protein</fullName>
    </submittedName>
</protein>
<accession>A0A1F7GA39</accession>
<sequence length="61" mass="6870">MKKAIIFDIDGIAIDSPIQKLPTTKLVKVIKHLKNKYLFCAATGSVWSFARPILSPIRIFL</sequence>
<dbReference type="InterPro" id="IPR036412">
    <property type="entry name" value="HAD-like_sf"/>
</dbReference>
<dbReference type="EMBL" id="MFZG01000033">
    <property type="protein sequence ID" value="OGK15736.1"/>
    <property type="molecule type" value="Genomic_DNA"/>
</dbReference>
<dbReference type="AlphaFoldDB" id="A0A1F7GA39"/>
<gene>
    <name evidence="1" type="ORF">A2774_00635</name>
</gene>
<proteinExistence type="predicted"/>
<evidence type="ECO:0000313" key="2">
    <source>
        <dbReference type="Proteomes" id="UP000177208"/>
    </source>
</evidence>
<reference evidence="1 2" key="1">
    <citation type="journal article" date="2016" name="Nat. Commun.">
        <title>Thousands of microbial genomes shed light on interconnected biogeochemical processes in an aquifer system.</title>
        <authorList>
            <person name="Anantharaman K."/>
            <person name="Brown C.T."/>
            <person name="Hug L.A."/>
            <person name="Sharon I."/>
            <person name="Castelle C.J."/>
            <person name="Probst A.J."/>
            <person name="Thomas B.C."/>
            <person name="Singh A."/>
            <person name="Wilkins M.J."/>
            <person name="Karaoz U."/>
            <person name="Brodie E.L."/>
            <person name="Williams K.H."/>
            <person name="Hubbard S.S."/>
            <person name="Banfield J.F."/>
        </authorList>
    </citation>
    <scope>NUCLEOTIDE SEQUENCE [LARGE SCALE GENOMIC DNA]</scope>
</reference>
<dbReference type="Proteomes" id="UP000177208">
    <property type="component" value="Unassembled WGS sequence"/>
</dbReference>
<name>A0A1F7GA39_9BACT</name>
<evidence type="ECO:0000313" key="1">
    <source>
        <dbReference type="EMBL" id="OGK15736.1"/>
    </source>
</evidence>
<organism evidence="1 2">
    <name type="scientific">Candidatus Roizmanbacteria bacterium RIFCSPHIGHO2_01_FULL_39_12c</name>
    <dbReference type="NCBI Taxonomy" id="1802031"/>
    <lineage>
        <taxon>Bacteria</taxon>
        <taxon>Candidatus Roizmaniibacteriota</taxon>
    </lineage>
</organism>